<feature type="compositionally biased region" description="Polar residues" evidence="7">
    <location>
        <begin position="37"/>
        <end position="48"/>
    </location>
</feature>
<keyword evidence="5" id="KW-0862">Zinc</keyword>
<evidence type="ECO:0000313" key="9">
    <source>
        <dbReference type="EMBL" id="GMN45289.1"/>
    </source>
</evidence>
<keyword evidence="4" id="KW-0479">Metal-binding</keyword>
<evidence type="ECO:0000259" key="8">
    <source>
        <dbReference type="PROSITE" id="PS51795"/>
    </source>
</evidence>
<dbReference type="GO" id="GO:0005737">
    <property type="term" value="C:cytoplasm"/>
    <property type="evidence" value="ECO:0007669"/>
    <property type="project" value="UniProtKB-SubCell"/>
</dbReference>
<keyword evidence="3" id="KW-0963">Cytoplasm</keyword>
<comment type="subcellular location">
    <subcellularLocation>
        <location evidence="1">Cytoplasm</location>
    </subcellularLocation>
</comment>
<dbReference type="InterPro" id="IPR007650">
    <property type="entry name" value="Zf-FLZ_dom"/>
</dbReference>
<keyword evidence="10" id="KW-1185">Reference proteome</keyword>
<evidence type="ECO:0000256" key="3">
    <source>
        <dbReference type="ARBA" id="ARBA00022490"/>
    </source>
</evidence>
<name>A0AA88A3U1_FICCA</name>
<dbReference type="PANTHER" id="PTHR33059">
    <property type="entry name" value="FCS-LIKE ZINC FINGER 5"/>
    <property type="match status" value="1"/>
</dbReference>
<feature type="domain" description="FLZ-type" evidence="8">
    <location>
        <begin position="1"/>
        <end position="87"/>
    </location>
</feature>
<evidence type="ECO:0000256" key="7">
    <source>
        <dbReference type="SAM" id="MobiDB-lite"/>
    </source>
</evidence>
<organism evidence="9 10">
    <name type="scientific">Ficus carica</name>
    <name type="common">Common fig</name>
    <dbReference type="NCBI Taxonomy" id="3494"/>
    <lineage>
        <taxon>Eukaryota</taxon>
        <taxon>Viridiplantae</taxon>
        <taxon>Streptophyta</taxon>
        <taxon>Embryophyta</taxon>
        <taxon>Tracheophyta</taxon>
        <taxon>Spermatophyta</taxon>
        <taxon>Magnoliopsida</taxon>
        <taxon>eudicotyledons</taxon>
        <taxon>Gunneridae</taxon>
        <taxon>Pentapetalae</taxon>
        <taxon>rosids</taxon>
        <taxon>fabids</taxon>
        <taxon>Rosales</taxon>
        <taxon>Moraceae</taxon>
        <taxon>Ficeae</taxon>
        <taxon>Ficus</taxon>
    </lineage>
</organism>
<reference evidence="9" key="1">
    <citation type="submission" date="2023-07" db="EMBL/GenBank/DDBJ databases">
        <title>draft genome sequence of fig (Ficus carica).</title>
        <authorList>
            <person name="Takahashi T."/>
            <person name="Nishimura K."/>
        </authorList>
    </citation>
    <scope>NUCLEOTIDE SEQUENCE</scope>
</reference>
<feature type="zinc finger region" description="FLZ-type" evidence="6">
    <location>
        <begin position="1"/>
        <end position="87"/>
    </location>
</feature>
<dbReference type="Proteomes" id="UP001187192">
    <property type="component" value="Unassembled WGS sequence"/>
</dbReference>
<feature type="region of interest" description="Disordered" evidence="7">
    <location>
        <begin position="100"/>
        <end position="120"/>
    </location>
</feature>
<evidence type="ECO:0000313" key="10">
    <source>
        <dbReference type="Proteomes" id="UP001187192"/>
    </source>
</evidence>
<dbReference type="GO" id="GO:0008270">
    <property type="term" value="F:zinc ion binding"/>
    <property type="evidence" value="ECO:0007669"/>
    <property type="project" value="UniProtKB-KW"/>
</dbReference>
<keyword evidence="5" id="KW-0863">Zinc-finger</keyword>
<sequence length="120" mass="13168">MLLGKRPRPPMKRTTSLTEITFDLSTNEEMIGYQPSDPHNSFKGQQIRQPAGNPVNGHHDGLDQRGDSAFCSLECRQQQMNHDERVEKCSLASKKLEVVSSSASAARSQVTAKGETVAAL</sequence>
<feature type="compositionally biased region" description="Basic and acidic residues" evidence="7">
    <location>
        <begin position="57"/>
        <end position="66"/>
    </location>
</feature>
<gene>
    <name evidence="9" type="ORF">TIFTF001_014479</name>
</gene>
<dbReference type="Pfam" id="PF04570">
    <property type="entry name" value="zf-FLZ"/>
    <property type="match status" value="1"/>
</dbReference>
<accession>A0AA88A3U1</accession>
<dbReference type="EMBL" id="BTGU01000020">
    <property type="protein sequence ID" value="GMN45289.1"/>
    <property type="molecule type" value="Genomic_DNA"/>
</dbReference>
<evidence type="ECO:0000256" key="4">
    <source>
        <dbReference type="ARBA" id="ARBA00022723"/>
    </source>
</evidence>
<dbReference type="PROSITE" id="PS51795">
    <property type="entry name" value="ZF_FLZ"/>
    <property type="match status" value="1"/>
</dbReference>
<dbReference type="AlphaFoldDB" id="A0AA88A3U1"/>
<evidence type="ECO:0000256" key="2">
    <source>
        <dbReference type="ARBA" id="ARBA00009374"/>
    </source>
</evidence>
<dbReference type="PANTHER" id="PTHR33059:SF4">
    <property type="entry name" value="FCS-LIKE ZINC FINGER 5"/>
    <property type="match status" value="1"/>
</dbReference>
<comment type="similarity">
    <text evidence="2">Belongs to the FLZ family.</text>
</comment>
<protein>
    <recommendedName>
        <fullName evidence="8">FLZ-type domain-containing protein</fullName>
    </recommendedName>
</protein>
<proteinExistence type="inferred from homology"/>
<comment type="caution">
    <text evidence="9">The sequence shown here is derived from an EMBL/GenBank/DDBJ whole genome shotgun (WGS) entry which is preliminary data.</text>
</comment>
<evidence type="ECO:0000256" key="6">
    <source>
        <dbReference type="PROSITE-ProRule" id="PRU01131"/>
    </source>
</evidence>
<evidence type="ECO:0000256" key="5">
    <source>
        <dbReference type="ARBA" id="ARBA00022771"/>
    </source>
</evidence>
<feature type="region of interest" description="Disordered" evidence="7">
    <location>
        <begin position="30"/>
        <end position="66"/>
    </location>
</feature>
<evidence type="ECO:0000256" key="1">
    <source>
        <dbReference type="ARBA" id="ARBA00004496"/>
    </source>
</evidence>